<keyword evidence="6" id="KW-0539">Nucleus</keyword>
<reference evidence="9 10" key="1">
    <citation type="submission" date="2015-04" db="EMBL/GenBank/DDBJ databases">
        <authorList>
            <person name="Heijne W.H."/>
            <person name="Fedorova N.D."/>
            <person name="Nierman W.C."/>
            <person name="Vollebregt A.W."/>
            <person name="Zhao Z."/>
            <person name="Wu L."/>
            <person name="Kumar M."/>
            <person name="Stam H."/>
            <person name="van den Berg M.A."/>
            <person name="Pel H.J."/>
        </authorList>
    </citation>
    <scope>NUCLEOTIDE SEQUENCE [LARGE SCALE GENOMIC DNA]</scope>
    <source>
        <strain evidence="9 10">CBS 393.64</strain>
    </source>
</reference>
<keyword evidence="9" id="KW-0548">Nucleotidyltransferase</keyword>
<dbReference type="NCBIfam" id="NF002208">
    <property type="entry name" value="PRK01099.1-3"/>
    <property type="match status" value="1"/>
</dbReference>
<evidence type="ECO:0000313" key="9">
    <source>
        <dbReference type="EMBL" id="KKA25058.1"/>
    </source>
</evidence>
<keyword evidence="3 9" id="KW-0240">DNA-directed RNA polymerase</keyword>
<dbReference type="PROSITE" id="PS01111">
    <property type="entry name" value="RNA_POL_K_14KD"/>
    <property type="match status" value="1"/>
</dbReference>
<dbReference type="AlphaFoldDB" id="A0A0F4Z590"/>
<dbReference type="GO" id="GO:0005666">
    <property type="term" value="C:RNA polymerase III complex"/>
    <property type="evidence" value="ECO:0007669"/>
    <property type="project" value="EnsemblFungi"/>
</dbReference>
<sequence>MSDYGDHDVEDTGFDYEPAEEFDENEPEDFINPEDVEGAEGYEGAGEEGYAHAANGERTVISGDPNAGYAGRIMEQHREKKVPNDQRTTTPYMTKYERARVLGTRALQISMNAPVLVDLEGETDPLQIAIKELNQKKIPLIIRRYLPDGWYEDWTCEELL</sequence>
<name>A0A0F4Z590_RASE3</name>
<dbReference type="Proteomes" id="UP000053958">
    <property type="component" value="Unassembled WGS sequence"/>
</dbReference>
<proteinExistence type="inferred from homology"/>
<dbReference type="HAMAP" id="MF_00192">
    <property type="entry name" value="RNApol_arch_Rpo6"/>
    <property type="match status" value="1"/>
</dbReference>
<evidence type="ECO:0000256" key="3">
    <source>
        <dbReference type="ARBA" id="ARBA00022478"/>
    </source>
</evidence>
<dbReference type="STRING" id="1408163.A0A0F4Z590"/>
<dbReference type="PANTHER" id="PTHR47227">
    <property type="entry name" value="DNA-DIRECTED RNA POLYMERASE SUBUNIT K"/>
    <property type="match status" value="1"/>
</dbReference>
<keyword evidence="4" id="KW-0597">Phosphoprotein</keyword>
<evidence type="ECO:0000256" key="1">
    <source>
        <dbReference type="ARBA" id="ARBA00004123"/>
    </source>
</evidence>
<evidence type="ECO:0000256" key="6">
    <source>
        <dbReference type="ARBA" id="ARBA00023242"/>
    </source>
</evidence>
<evidence type="ECO:0000256" key="4">
    <source>
        <dbReference type="ARBA" id="ARBA00022553"/>
    </source>
</evidence>
<keyword evidence="10" id="KW-1185">Reference proteome</keyword>
<comment type="caution">
    <text evidence="9">The sequence shown here is derived from an EMBL/GenBank/DDBJ whole genome shotgun (WGS) entry which is preliminary data.</text>
</comment>
<evidence type="ECO:0000256" key="7">
    <source>
        <dbReference type="ARBA" id="ARBA00025773"/>
    </source>
</evidence>
<dbReference type="GO" id="GO:0042797">
    <property type="term" value="P:tRNA transcription by RNA polymerase III"/>
    <property type="evidence" value="ECO:0007669"/>
    <property type="project" value="EnsemblFungi"/>
</dbReference>
<dbReference type="Pfam" id="PF01192">
    <property type="entry name" value="RNA_pol_Rpb6"/>
    <property type="match status" value="1"/>
</dbReference>
<dbReference type="PIRSF" id="PIRSF500154">
    <property type="entry name" value="RPB6"/>
    <property type="match status" value="1"/>
</dbReference>
<feature type="region of interest" description="Disordered" evidence="8">
    <location>
        <begin position="1"/>
        <end position="43"/>
    </location>
</feature>
<dbReference type="RefSeq" id="XP_013331670.1">
    <property type="nucleotide sequence ID" value="XM_013476216.1"/>
</dbReference>
<dbReference type="GeneID" id="25312977"/>
<dbReference type="GO" id="GO:0005736">
    <property type="term" value="C:RNA polymerase I complex"/>
    <property type="evidence" value="ECO:0007669"/>
    <property type="project" value="EnsemblFungi"/>
</dbReference>
<dbReference type="GO" id="GO:0006368">
    <property type="term" value="P:transcription elongation by RNA polymerase II"/>
    <property type="evidence" value="ECO:0007669"/>
    <property type="project" value="EnsemblFungi"/>
</dbReference>
<dbReference type="GO" id="GO:0003968">
    <property type="term" value="F:RNA-directed RNA polymerase activity"/>
    <property type="evidence" value="ECO:0007669"/>
    <property type="project" value="EnsemblFungi"/>
</dbReference>
<dbReference type="InterPro" id="IPR036161">
    <property type="entry name" value="RPB6/omega-like_sf"/>
</dbReference>
<dbReference type="OrthoDB" id="259769at2759"/>
<accession>A0A0F4Z590</accession>
<dbReference type="FunFam" id="3.90.940.10:FF:000004">
    <property type="entry name" value="DNA-directed RNA polymerases I, II, and III subunit RPABC2"/>
    <property type="match status" value="1"/>
</dbReference>
<dbReference type="EMBL" id="LASV01000038">
    <property type="protein sequence ID" value="KKA25058.1"/>
    <property type="molecule type" value="Genomic_DNA"/>
</dbReference>
<dbReference type="SMART" id="SM01409">
    <property type="entry name" value="RNA_pol_Rpb6"/>
    <property type="match status" value="1"/>
</dbReference>
<dbReference type="GO" id="GO:0006362">
    <property type="term" value="P:transcription elongation by RNA polymerase I"/>
    <property type="evidence" value="ECO:0007669"/>
    <property type="project" value="EnsemblFungi"/>
</dbReference>
<dbReference type="SUPFAM" id="SSF63562">
    <property type="entry name" value="RPB6/omega subunit-like"/>
    <property type="match status" value="1"/>
</dbReference>
<gene>
    <name evidence="9" type="ORF">T310_0923</name>
</gene>
<comment type="subcellular location">
    <subcellularLocation>
        <location evidence="1">Nucleus</location>
    </subcellularLocation>
</comment>
<keyword evidence="5" id="KW-0804">Transcription</keyword>
<dbReference type="GO" id="GO:0006363">
    <property type="term" value="P:termination of RNA polymerase I transcription"/>
    <property type="evidence" value="ECO:0007669"/>
    <property type="project" value="EnsemblFungi"/>
</dbReference>
<dbReference type="InterPro" id="IPR028363">
    <property type="entry name" value="RPB6"/>
</dbReference>
<comment type="similarity">
    <text evidence="7">Belongs to the archaeal Rpo6/eukaryotic RPB6 RNA polymerase subunit family.</text>
</comment>
<keyword evidence="9" id="KW-0808">Transferase</keyword>
<dbReference type="GO" id="GO:0003677">
    <property type="term" value="F:DNA binding"/>
    <property type="evidence" value="ECO:0007669"/>
    <property type="project" value="InterPro"/>
</dbReference>
<dbReference type="GO" id="GO:0005665">
    <property type="term" value="C:RNA polymerase II, core complex"/>
    <property type="evidence" value="ECO:0007669"/>
    <property type="project" value="EnsemblFungi"/>
</dbReference>
<dbReference type="PIRSF" id="PIRSF000778">
    <property type="entry name" value="RpoK/RPB6"/>
    <property type="match status" value="1"/>
</dbReference>
<dbReference type="InterPro" id="IPR020708">
    <property type="entry name" value="DNA-dir_RNA_polK_14-18kDa_CS"/>
</dbReference>
<evidence type="ECO:0000256" key="8">
    <source>
        <dbReference type="SAM" id="MobiDB-lite"/>
    </source>
</evidence>
<dbReference type="InterPro" id="IPR006110">
    <property type="entry name" value="Pol_omega/Rpo6/RPB6"/>
</dbReference>
<evidence type="ECO:0000313" key="10">
    <source>
        <dbReference type="Proteomes" id="UP000053958"/>
    </source>
</evidence>
<dbReference type="GO" id="GO:0006384">
    <property type="term" value="P:transcription initiation at RNA polymerase III promoter"/>
    <property type="evidence" value="ECO:0007669"/>
    <property type="project" value="EnsemblFungi"/>
</dbReference>
<dbReference type="GO" id="GO:0006367">
    <property type="term" value="P:transcription initiation at RNA polymerase II promoter"/>
    <property type="evidence" value="ECO:0007669"/>
    <property type="project" value="EnsemblFungi"/>
</dbReference>
<dbReference type="InterPro" id="IPR006111">
    <property type="entry name" value="Rpo6/Rpb6"/>
</dbReference>
<evidence type="ECO:0000256" key="5">
    <source>
        <dbReference type="ARBA" id="ARBA00023163"/>
    </source>
</evidence>
<evidence type="ECO:0000256" key="2">
    <source>
        <dbReference type="ARBA" id="ARBA00020808"/>
    </source>
</evidence>
<dbReference type="PANTHER" id="PTHR47227:SF5">
    <property type="entry name" value="DNA-DIRECTED RNA POLYMERASES I, II, AND III SUBUNIT RPABC2"/>
    <property type="match status" value="1"/>
</dbReference>
<protein>
    <recommendedName>
        <fullName evidence="2">DNA-directed RNA polymerases I, II, and III subunit RPABC2</fullName>
    </recommendedName>
</protein>
<feature type="compositionally biased region" description="Acidic residues" evidence="8">
    <location>
        <begin position="8"/>
        <end position="40"/>
    </location>
</feature>
<dbReference type="GO" id="GO:0006386">
    <property type="term" value="P:termination of RNA polymerase III transcription"/>
    <property type="evidence" value="ECO:0007669"/>
    <property type="project" value="EnsemblFungi"/>
</dbReference>
<dbReference type="GO" id="GO:0006361">
    <property type="term" value="P:transcription initiation at RNA polymerase I promoter"/>
    <property type="evidence" value="ECO:0007669"/>
    <property type="project" value="EnsemblFungi"/>
</dbReference>
<organism evidence="9 10">
    <name type="scientific">Rasamsonia emersonii (strain ATCC 16479 / CBS 393.64 / IMI 116815)</name>
    <dbReference type="NCBI Taxonomy" id="1408163"/>
    <lineage>
        <taxon>Eukaryota</taxon>
        <taxon>Fungi</taxon>
        <taxon>Dikarya</taxon>
        <taxon>Ascomycota</taxon>
        <taxon>Pezizomycotina</taxon>
        <taxon>Eurotiomycetes</taxon>
        <taxon>Eurotiomycetidae</taxon>
        <taxon>Eurotiales</taxon>
        <taxon>Trichocomaceae</taxon>
        <taxon>Rasamsonia</taxon>
    </lineage>
</organism>
<dbReference type="Gene3D" id="3.90.940.10">
    <property type="match status" value="1"/>
</dbReference>
<dbReference type="GO" id="GO:0003899">
    <property type="term" value="F:DNA-directed RNA polymerase activity"/>
    <property type="evidence" value="ECO:0007669"/>
    <property type="project" value="EnsemblFungi"/>
</dbReference>